<evidence type="ECO:0000256" key="1">
    <source>
        <dbReference type="SAM" id="MobiDB-lite"/>
    </source>
</evidence>
<keyword evidence="3" id="KW-1185">Reference proteome</keyword>
<accession>A0A8H5C7Z8</accession>
<comment type="caution">
    <text evidence="2">The sequence shown here is derived from an EMBL/GenBank/DDBJ whole genome shotgun (WGS) entry which is preliminary data.</text>
</comment>
<feature type="region of interest" description="Disordered" evidence="1">
    <location>
        <begin position="1"/>
        <end position="48"/>
    </location>
</feature>
<gene>
    <name evidence="2" type="ORF">D9611_003121</name>
</gene>
<feature type="compositionally biased region" description="Low complexity" evidence="1">
    <location>
        <begin position="113"/>
        <end position="132"/>
    </location>
</feature>
<feature type="region of interest" description="Disordered" evidence="1">
    <location>
        <begin position="94"/>
        <end position="150"/>
    </location>
</feature>
<evidence type="ECO:0000313" key="3">
    <source>
        <dbReference type="Proteomes" id="UP000541558"/>
    </source>
</evidence>
<organism evidence="2 3">
    <name type="scientific">Ephemerocybe angulata</name>
    <dbReference type="NCBI Taxonomy" id="980116"/>
    <lineage>
        <taxon>Eukaryota</taxon>
        <taxon>Fungi</taxon>
        <taxon>Dikarya</taxon>
        <taxon>Basidiomycota</taxon>
        <taxon>Agaricomycotina</taxon>
        <taxon>Agaricomycetes</taxon>
        <taxon>Agaricomycetidae</taxon>
        <taxon>Agaricales</taxon>
        <taxon>Agaricineae</taxon>
        <taxon>Psathyrellaceae</taxon>
        <taxon>Ephemerocybe</taxon>
    </lineage>
</organism>
<proteinExistence type="predicted"/>
<protein>
    <submittedName>
        <fullName evidence="2">Uncharacterized protein</fullName>
    </submittedName>
</protein>
<evidence type="ECO:0000313" key="2">
    <source>
        <dbReference type="EMBL" id="KAF5336831.1"/>
    </source>
</evidence>
<feature type="compositionally biased region" description="Basic and acidic residues" evidence="1">
    <location>
        <begin position="99"/>
        <end position="112"/>
    </location>
</feature>
<dbReference type="EMBL" id="JAACJK010000057">
    <property type="protein sequence ID" value="KAF5336831.1"/>
    <property type="molecule type" value="Genomic_DNA"/>
</dbReference>
<sequence>MNMYTISDSFTTPTRPRKRQGTLRGEINAEEYQRRQGSAPPKRRQAPMMGPFLLVGRTIYGTFSNEVARRPPAVKKGKGKEKALRFHPYTRPAAPVAAERCRTPEREAKVDASDSSPSMSSIFSSPGMSPGGRSDTSMESDGEEEEMKHGDGCVCSACGSLRADAMFELYINDYGQFD</sequence>
<name>A0A8H5C7Z8_9AGAR</name>
<dbReference type="AlphaFoldDB" id="A0A8H5C7Z8"/>
<reference evidence="2 3" key="1">
    <citation type="journal article" date="2020" name="ISME J.">
        <title>Uncovering the hidden diversity of litter-decomposition mechanisms in mushroom-forming fungi.</title>
        <authorList>
            <person name="Floudas D."/>
            <person name="Bentzer J."/>
            <person name="Ahren D."/>
            <person name="Johansson T."/>
            <person name="Persson P."/>
            <person name="Tunlid A."/>
        </authorList>
    </citation>
    <scope>NUCLEOTIDE SEQUENCE [LARGE SCALE GENOMIC DNA]</scope>
    <source>
        <strain evidence="2 3">CBS 175.51</strain>
    </source>
</reference>
<feature type="compositionally biased region" description="Polar residues" evidence="1">
    <location>
        <begin position="1"/>
        <end position="14"/>
    </location>
</feature>
<dbReference type="Proteomes" id="UP000541558">
    <property type="component" value="Unassembled WGS sequence"/>
</dbReference>